<gene>
    <name evidence="7" type="primary">Hypp2020</name>
    <name evidence="7" type="ORF">BLAG_LOCUS16043</name>
</gene>
<dbReference type="AlphaFoldDB" id="A0A8J9ZN36"/>
<keyword evidence="3" id="KW-1015">Disulfide bond</keyword>
<accession>A0A8J9ZN36</accession>
<dbReference type="SUPFAM" id="SSF49606">
    <property type="entry name" value="Neurophysin II"/>
    <property type="match status" value="1"/>
</dbReference>
<dbReference type="Proteomes" id="UP000838412">
    <property type="component" value="Chromosome 3"/>
</dbReference>
<reference evidence="7" key="1">
    <citation type="submission" date="2022-01" db="EMBL/GenBank/DDBJ databases">
        <authorList>
            <person name="Braso-Vives M."/>
        </authorList>
    </citation>
    <scope>NUCLEOTIDE SEQUENCE</scope>
</reference>
<keyword evidence="6" id="KW-0732">Signal</keyword>
<feature type="region of interest" description="Disordered" evidence="5">
    <location>
        <begin position="55"/>
        <end position="127"/>
    </location>
</feature>
<name>A0A8J9ZN36_BRALA</name>
<feature type="signal peptide" evidence="6">
    <location>
        <begin position="1"/>
        <end position="19"/>
    </location>
</feature>
<comment type="similarity">
    <text evidence="1">Belongs to the vasopressin/oxytocin family.</text>
</comment>
<evidence type="ECO:0000256" key="5">
    <source>
        <dbReference type="SAM" id="MobiDB-lite"/>
    </source>
</evidence>
<dbReference type="InterPro" id="IPR046966">
    <property type="entry name" value="Glucoamylase_active_site"/>
</dbReference>
<dbReference type="PROSITE" id="PS00820">
    <property type="entry name" value="GLUCOAMYLASE"/>
    <property type="match status" value="1"/>
</dbReference>
<dbReference type="OrthoDB" id="10013074at2759"/>
<keyword evidence="4" id="KW-0326">Glycosidase</keyword>
<dbReference type="GO" id="GO:0005576">
    <property type="term" value="C:extracellular region"/>
    <property type="evidence" value="ECO:0007669"/>
    <property type="project" value="InterPro"/>
</dbReference>
<protein>
    <submittedName>
        <fullName evidence="7">Hypp2020 protein</fullName>
    </submittedName>
</protein>
<evidence type="ECO:0000256" key="3">
    <source>
        <dbReference type="ARBA" id="ARBA00023157"/>
    </source>
</evidence>
<organism evidence="7 8">
    <name type="scientific">Branchiostoma lanceolatum</name>
    <name type="common">Common lancelet</name>
    <name type="synonym">Amphioxus lanceolatum</name>
    <dbReference type="NCBI Taxonomy" id="7740"/>
    <lineage>
        <taxon>Eukaryota</taxon>
        <taxon>Metazoa</taxon>
        <taxon>Chordata</taxon>
        <taxon>Cephalochordata</taxon>
        <taxon>Leptocardii</taxon>
        <taxon>Amphioxiformes</taxon>
        <taxon>Branchiostomatidae</taxon>
        <taxon>Branchiostoma</taxon>
    </lineage>
</organism>
<sequence>MMQTPILLCSVILVGAVCGQQSETNSFPQNGNRRLSPGHSAAVLRQFLHLEGAVGSPVSSSDGRALETGDKRSFRNGVGKRDGEEDESFPQNVGATELKAEATIFSRNGDHHDDVKGTKAASDKRSFRNGVGKRTHFRIVADASLDGLEEPEALRQTGSDLSSPSRDLWEEVQGKDDGQCSACGSDGSGVCVLRGVCCRPDSGCVLRKDVCSSLPDHALCTSRQHSATCRTDGKCVAPGVCCRAADQACLLDPECD</sequence>
<evidence type="ECO:0000313" key="8">
    <source>
        <dbReference type="Proteomes" id="UP000838412"/>
    </source>
</evidence>
<keyword evidence="2" id="KW-0378">Hydrolase</keyword>
<feature type="chain" id="PRO_5035468838" evidence="6">
    <location>
        <begin position="20"/>
        <end position="256"/>
    </location>
</feature>
<evidence type="ECO:0000256" key="4">
    <source>
        <dbReference type="ARBA" id="ARBA00023295"/>
    </source>
</evidence>
<feature type="compositionally biased region" description="Basic and acidic residues" evidence="5">
    <location>
        <begin position="64"/>
        <end position="83"/>
    </location>
</feature>
<evidence type="ECO:0000256" key="6">
    <source>
        <dbReference type="SAM" id="SignalP"/>
    </source>
</evidence>
<evidence type="ECO:0000256" key="2">
    <source>
        <dbReference type="ARBA" id="ARBA00022801"/>
    </source>
</evidence>
<dbReference type="InterPro" id="IPR000981">
    <property type="entry name" value="Neurhyp_horm"/>
</dbReference>
<evidence type="ECO:0000256" key="1">
    <source>
        <dbReference type="ARBA" id="ARBA00007369"/>
    </source>
</evidence>
<proteinExistence type="inferred from homology"/>
<evidence type="ECO:0000313" key="7">
    <source>
        <dbReference type="EMBL" id="CAH1258506.1"/>
    </source>
</evidence>
<dbReference type="InterPro" id="IPR036387">
    <property type="entry name" value="Neurhyp_horm_dom_sf"/>
</dbReference>
<keyword evidence="8" id="KW-1185">Reference proteome</keyword>
<dbReference type="Gene3D" id="2.60.9.10">
    <property type="entry name" value="Neurohypophysial hormone domain"/>
    <property type="match status" value="1"/>
</dbReference>
<feature type="compositionally biased region" description="Basic and acidic residues" evidence="5">
    <location>
        <begin position="108"/>
        <end position="126"/>
    </location>
</feature>
<dbReference type="GO" id="GO:0005185">
    <property type="term" value="F:neurohypophyseal hormone activity"/>
    <property type="evidence" value="ECO:0007669"/>
    <property type="project" value="InterPro"/>
</dbReference>
<dbReference type="EMBL" id="OV696688">
    <property type="protein sequence ID" value="CAH1258506.1"/>
    <property type="molecule type" value="Genomic_DNA"/>
</dbReference>
<dbReference type="GO" id="GO:0016798">
    <property type="term" value="F:hydrolase activity, acting on glycosyl bonds"/>
    <property type="evidence" value="ECO:0007669"/>
    <property type="project" value="UniProtKB-KW"/>
</dbReference>
<dbReference type="Pfam" id="PF00184">
    <property type="entry name" value="Hormone_5"/>
    <property type="match status" value="1"/>
</dbReference>